<proteinExistence type="inferred from homology"/>
<reference evidence="13 14" key="1">
    <citation type="submission" date="2018-03" db="EMBL/GenBank/DDBJ databases">
        <authorList>
            <person name="Guldener U."/>
        </authorList>
    </citation>
    <scope>NUCLEOTIDE SEQUENCE [LARGE SCALE GENOMIC DNA]</scope>
    <source>
        <strain evidence="13 14">NBRC100155</strain>
    </source>
</reference>
<dbReference type="PANTHER" id="PTHR28021">
    <property type="entry name" value="PRESEQUENCE TRANSLOCATED-ASSOCIATED MOTOR SUBUNIT PAM17, MITOCHONDRIAL"/>
    <property type="match status" value="1"/>
</dbReference>
<feature type="transmembrane region" description="Helical" evidence="12">
    <location>
        <begin position="143"/>
        <end position="168"/>
    </location>
</feature>
<protein>
    <recommendedName>
        <fullName evidence="12">Presequence translocated-associated motor subunit PAM17</fullName>
    </recommendedName>
</protein>
<organism evidence="13 14">
    <name type="scientific">Ustilago trichophora</name>
    <dbReference type="NCBI Taxonomy" id="86804"/>
    <lineage>
        <taxon>Eukaryota</taxon>
        <taxon>Fungi</taxon>
        <taxon>Dikarya</taxon>
        <taxon>Basidiomycota</taxon>
        <taxon>Ustilaginomycotina</taxon>
        <taxon>Ustilaginomycetes</taxon>
        <taxon>Ustilaginales</taxon>
        <taxon>Ustilaginaceae</taxon>
        <taxon>Ustilago</taxon>
    </lineage>
</organism>
<dbReference type="Proteomes" id="UP000324022">
    <property type="component" value="Unassembled WGS sequence"/>
</dbReference>
<evidence type="ECO:0000256" key="6">
    <source>
        <dbReference type="ARBA" id="ARBA00022927"/>
    </source>
</evidence>
<evidence type="ECO:0000256" key="8">
    <source>
        <dbReference type="ARBA" id="ARBA00022989"/>
    </source>
</evidence>
<evidence type="ECO:0000313" key="14">
    <source>
        <dbReference type="Proteomes" id="UP000324022"/>
    </source>
</evidence>
<dbReference type="EMBL" id="OOIN01000014">
    <property type="protein sequence ID" value="SPO26533.1"/>
    <property type="molecule type" value="Genomic_DNA"/>
</dbReference>
<keyword evidence="14" id="KW-1185">Reference proteome</keyword>
<keyword evidence="4 12" id="KW-0812">Transmembrane</keyword>
<evidence type="ECO:0000256" key="3">
    <source>
        <dbReference type="ARBA" id="ARBA00022448"/>
    </source>
</evidence>
<feature type="transmembrane region" description="Helical" evidence="12">
    <location>
        <begin position="101"/>
        <end position="123"/>
    </location>
</feature>
<evidence type="ECO:0000256" key="1">
    <source>
        <dbReference type="ARBA" id="ARBA00004448"/>
    </source>
</evidence>
<evidence type="ECO:0000256" key="9">
    <source>
        <dbReference type="ARBA" id="ARBA00023010"/>
    </source>
</evidence>
<evidence type="ECO:0000256" key="2">
    <source>
        <dbReference type="ARBA" id="ARBA00006837"/>
    </source>
</evidence>
<dbReference type="Pfam" id="PF08566">
    <property type="entry name" value="Pam17"/>
    <property type="match status" value="1"/>
</dbReference>
<evidence type="ECO:0000256" key="12">
    <source>
        <dbReference type="RuleBase" id="RU367146"/>
    </source>
</evidence>
<accession>A0A5C3E742</accession>
<evidence type="ECO:0000313" key="13">
    <source>
        <dbReference type="EMBL" id="SPO26533.1"/>
    </source>
</evidence>
<gene>
    <name evidence="13" type="ORF">UTRI_04122</name>
</gene>
<evidence type="ECO:0000256" key="10">
    <source>
        <dbReference type="ARBA" id="ARBA00023128"/>
    </source>
</evidence>
<dbReference type="GO" id="GO:0030150">
    <property type="term" value="P:protein import into mitochondrial matrix"/>
    <property type="evidence" value="ECO:0007669"/>
    <property type="project" value="UniProtKB-UniRule"/>
</dbReference>
<keyword evidence="8 12" id="KW-1133">Transmembrane helix</keyword>
<dbReference type="PANTHER" id="PTHR28021:SF1">
    <property type="entry name" value="PRESEQUENCE TRANSLOCATED-ASSOCIATED MOTOR SUBUNIT PAM17, MITOCHONDRIAL"/>
    <property type="match status" value="1"/>
</dbReference>
<dbReference type="OrthoDB" id="5970083at2759"/>
<comment type="function">
    <text evidence="12">Component of the PAM complex, a complex required for the translocation of transit peptide-containing proteins from the inner membrane into the mitochondrial matrix in an ATP-dependent manner.</text>
</comment>
<keyword evidence="11 12" id="KW-0472">Membrane</keyword>
<keyword evidence="6 12" id="KW-0653">Protein transport</keyword>
<sequence length="239" mass="25580">MSAAARSVGLSAGASSSRLVAHALRQPALARSSTRAFSTTSSASTATSPFKPTALAAFSASSSSSFSSSSSSTSSAHASNHGNVDHLSWDKYLQLRRSRRLAGMVTTIPTTLLAGAAAGSYFLTLEIDPSNTIAGLDPIYINAGLTLACTGLGWLTGPTVGNSIWGLLHRKNAKQIAQKDHDFYEHIKRNRVDPTRQSVQNPVPDYYGEKIGSIKQYRQWLRDQAAFRRKAAHGLEQDA</sequence>
<keyword evidence="5 12" id="KW-0999">Mitochondrion inner membrane</keyword>
<evidence type="ECO:0000256" key="5">
    <source>
        <dbReference type="ARBA" id="ARBA00022792"/>
    </source>
</evidence>
<name>A0A5C3E742_9BASI</name>
<dbReference type="InterPro" id="IPR013875">
    <property type="entry name" value="Pam17"/>
</dbReference>
<evidence type="ECO:0000256" key="7">
    <source>
        <dbReference type="ARBA" id="ARBA00022946"/>
    </source>
</evidence>
<comment type="subcellular location">
    <subcellularLocation>
        <location evidence="1 12">Mitochondrion inner membrane</location>
        <topology evidence="1 12">Multi-pass membrane protein</topology>
    </subcellularLocation>
</comment>
<keyword evidence="7" id="KW-0809">Transit peptide</keyword>
<comment type="similarity">
    <text evidence="2 12">Belongs to the PAM17 family.</text>
</comment>
<dbReference type="AlphaFoldDB" id="A0A5C3E742"/>
<keyword evidence="9 12" id="KW-0811">Translocation</keyword>
<evidence type="ECO:0000256" key="11">
    <source>
        <dbReference type="ARBA" id="ARBA00023136"/>
    </source>
</evidence>
<evidence type="ECO:0000256" key="4">
    <source>
        <dbReference type="ARBA" id="ARBA00022692"/>
    </source>
</evidence>
<comment type="subunit">
    <text evidence="12">Component of the PAM complex.</text>
</comment>
<keyword evidence="3 12" id="KW-0813">Transport</keyword>
<dbReference type="GO" id="GO:0001405">
    <property type="term" value="C:PAM complex, Tim23 associated import motor"/>
    <property type="evidence" value="ECO:0007669"/>
    <property type="project" value="UniProtKB-UniRule"/>
</dbReference>
<keyword evidence="10 12" id="KW-0496">Mitochondrion</keyword>